<protein>
    <submittedName>
        <fullName evidence="1">Uncharacterized protein</fullName>
    </submittedName>
</protein>
<proteinExistence type="predicted"/>
<evidence type="ECO:0000313" key="1">
    <source>
        <dbReference type="EMBL" id="GFH29845.1"/>
    </source>
</evidence>
<dbReference type="EMBL" id="BLLF01004556">
    <property type="protein sequence ID" value="GFH29845.1"/>
    <property type="molecule type" value="Genomic_DNA"/>
</dbReference>
<reference evidence="1 2" key="1">
    <citation type="submission" date="2020-02" db="EMBL/GenBank/DDBJ databases">
        <title>Draft genome sequence of Haematococcus lacustris strain NIES-144.</title>
        <authorList>
            <person name="Morimoto D."/>
            <person name="Nakagawa S."/>
            <person name="Yoshida T."/>
            <person name="Sawayama S."/>
        </authorList>
    </citation>
    <scope>NUCLEOTIDE SEQUENCE [LARGE SCALE GENOMIC DNA]</scope>
    <source>
        <strain evidence="1 2">NIES-144</strain>
    </source>
</reference>
<sequence length="61" mass="6518">MLGAPDPNIGPVSYTGKLRPWLSVNDARHVGGAHHRSPANMAARASLWCRQLGDDVNGGRL</sequence>
<dbReference type="AlphaFoldDB" id="A0A6A0AAU8"/>
<dbReference type="Proteomes" id="UP000485058">
    <property type="component" value="Unassembled WGS sequence"/>
</dbReference>
<keyword evidence="2" id="KW-1185">Reference proteome</keyword>
<gene>
    <name evidence="1" type="ORF">HaLaN_28580</name>
</gene>
<accession>A0A6A0AAU8</accession>
<evidence type="ECO:0000313" key="2">
    <source>
        <dbReference type="Proteomes" id="UP000485058"/>
    </source>
</evidence>
<comment type="caution">
    <text evidence="1">The sequence shown here is derived from an EMBL/GenBank/DDBJ whole genome shotgun (WGS) entry which is preliminary data.</text>
</comment>
<organism evidence="1 2">
    <name type="scientific">Haematococcus lacustris</name>
    <name type="common">Green alga</name>
    <name type="synonym">Haematococcus pluvialis</name>
    <dbReference type="NCBI Taxonomy" id="44745"/>
    <lineage>
        <taxon>Eukaryota</taxon>
        <taxon>Viridiplantae</taxon>
        <taxon>Chlorophyta</taxon>
        <taxon>core chlorophytes</taxon>
        <taxon>Chlorophyceae</taxon>
        <taxon>CS clade</taxon>
        <taxon>Chlamydomonadales</taxon>
        <taxon>Haematococcaceae</taxon>
        <taxon>Haematococcus</taxon>
    </lineage>
</organism>
<name>A0A6A0AAU8_HAELA</name>